<dbReference type="SUPFAM" id="SSF103473">
    <property type="entry name" value="MFS general substrate transporter"/>
    <property type="match status" value="1"/>
</dbReference>
<name>A0A931C1F9_9ACTN</name>
<dbReference type="AlphaFoldDB" id="A0A931C1F9"/>
<dbReference type="InterPro" id="IPR010290">
    <property type="entry name" value="TM_effector"/>
</dbReference>
<evidence type="ECO:0000256" key="4">
    <source>
        <dbReference type="ARBA" id="ARBA00022692"/>
    </source>
</evidence>
<dbReference type="Gene3D" id="1.20.1250.20">
    <property type="entry name" value="MFS general substrate transporter like domains"/>
    <property type="match status" value="1"/>
</dbReference>
<dbReference type="InterPro" id="IPR036259">
    <property type="entry name" value="MFS_trans_sf"/>
</dbReference>
<evidence type="ECO:0000256" key="7">
    <source>
        <dbReference type="SAM" id="Phobius"/>
    </source>
</evidence>
<dbReference type="RefSeq" id="WP_196413332.1">
    <property type="nucleotide sequence ID" value="NZ_JADQTO010000003.1"/>
</dbReference>
<dbReference type="GO" id="GO:0005886">
    <property type="term" value="C:plasma membrane"/>
    <property type="evidence" value="ECO:0007669"/>
    <property type="project" value="UniProtKB-SubCell"/>
</dbReference>
<dbReference type="Pfam" id="PF05977">
    <property type="entry name" value="MFS_3"/>
    <property type="match status" value="1"/>
</dbReference>
<reference evidence="9" key="1">
    <citation type="submission" date="2020-11" db="EMBL/GenBank/DDBJ databases">
        <title>Isolation and identification of active actinomycetes.</title>
        <authorList>
            <person name="Sun X."/>
        </authorList>
    </citation>
    <scope>NUCLEOTIDE SEQUENCE</scope>
    <source>
        <strain evidence="9">NEAU-A11</strain>
    </source>
</reference>
<dbReference type="GO" id="GO:0022857">
    <property type="term" value="F:transmembrane transporter activity"/>
    <property type="evidence" value="ECO:0007669"/>
    <property type="project" value="InterPro"/>
</dbReference>
<feature type="transmembrane region" description="Helical" evidence="7">
    <location>
        <begin position="100"/>
        <end position="122"/>
    </location>
</feature>
<evidence type="ECO:0000256" key="2">
    <source>
        <dbReference type="ARBA" id="ARBA00022448"/>
    </source>
</evidence>
<feature type="transmembrane region" description="Helical" evidence="7">
    <location>
        <begin position="305"/>
        <end position="326"/>
    </location>
</feature>
<keyword evidence="2" id="KW-0813">Transport</keyword>
<evidence type="ECO:0000259" key="8">
    <source>
        <dbReference type="PROSITE" id="PS50850"/>
    </source>
</evidence>
<evidence type="ECO:0000256" key="3">
    <source>
        <dbReference type="ARBA" id="ARBA00022475"/>
    </source>
</evidence>
<protein>
    <submittedName>
        <fullName evidence="9">MFS transporter</fullName>
    </submittedName>
</protein>
<feature type="transmembrane region" description="Helical" evidence="7">
    <location>
        <begin position="347"/>
        <end position="366"/>
    </location>
</feature>
<accession>A0A931C1F9</accession>
<dbReference type="Proteomes" id="UP000598146">
    <property type="component" value="Unassembled WGS sequence"/>
</dbReference>
<evidence type="ECO:0000313" key="10">
    <source>
        <dbReference type="Proteomes" id="UP000598146"/>
    </source>
</evidence>
<keyword evidence="10" id="KW-1185">Reference proteome</keyword>
<feature type="transmembrane region" description="Helical" evidence="7">
    <location>
        <begin position="282"/>
        <end position="299"/>
    </location>
</feature>
<feature type="transmembrane region" description="Helical" evidence="7">
    <location>
        <begin position="247"/>
        <end position="270"/>
    </location>
</feature>
<evidence type="ECO:0000313" key="9">
    <source>
        <dbReference type="EMBL" id="MBG0561549.1"/>
    </source>
</evidence>
<dbReference type="EMBL" id="JADQTO010000003">
    <property type="protein sequence ID" value="MBG0561549.1"/>
    <property type="molecule type" value="Genomic_DNA"/>
</dbReference>
<evidence type="ECO:0000256" key="1">
    <source>
        <dbReference type="ARBA" id="ARBA00004651"/>
    </source>
</evidence>
<dbReference type="PROSITE" id="PS50850">
    <property type="entry name" value="MFS"/>
    <property type="match status" value="1"/>
</dbReference>
<dbReference type="InterPro" id="IPR020846">
    <property type="entry name" value="MFS_dom"/>
</dbReference>
<keyword evidence="4 7" id="KW-0812">Transmembrane</keyword>
<sequence>MGRDFRRLFTGTAVSALGSEISELALPLLAILTFHATAEQVGVLRAAQFLPFLLCTLYAGVLVDRMRRRPLMVAADLGRFVVLGAVPLLGWAGLHRMEPLYVLVFLAGVGTVVHQLADQAYLPTLVDRDRLLTANGRIAAAQSGAELSGQGIGGLLVAWLTAPVAVAVDALSYLVSAFAVAGIRTPEPKPVRHHATPLRRELFEGLRHLAGSRLLRPLVGEAATYNVAYQVFSLGLLLWLARDLRLSPVVIGVVLGLAAAGALAGALTGARLSARYGFGRTMLVTMAIGNSAPLLLFAAPGGGTGVAVLVGAVFIVAGFGTALANVHNRSLRQSAVPDEIRGRVTAAYRLVSWGTLPLGSLAGGFLATELGAYGACLAGAAGIAAATLWVALSPIPRLRETPAYV</sequence>
<comment type="subcellular location">
    <subcellularLocation>
        <location evidence="1">Cell membrane</location>
        <topology evidence="1">Multi-pass membrane protein</topology>
    </subcellularLocation>
</comment>
<comment type="caution">
    <text evidence="9">The sequence shown here is derived from an EMBL/GenBank/DDBJ whole genome shotgun (WGS) entry which is preliminary data.</text>
</comment>
<keyword evidence="6 7" id="KW-0472">Membrane</keyword>
<dbReference type="PANTHER" id="PTHR23513:SF6">
    <property type="entry name" value="MAJOR FACILITATOR SUPERFAMILY ASSOCIATED DOMAIN-CONTAINING PROTEIN"/>
    <property type="match status" value="1"/>
</dbReference>
<feature type="transmembrane region" description="Helical" evidence="7">
    <location>
        <begin position="222"/>
        <end position="241"/>
    </location>
</feature>
<feature type="transmembrane region" description="Helical" evidence="7">
    <location>
        <begin position="42"/>
        <end position="61"/>
    </location>
</feature>
<dbReference type="CDD" id="cd06173">
    <property type="entry name" value="MFS_MefA_like"/>
    <property type="match status" value="1"/>
</dbReference>
<keyword evidence="5 7" id="KW-1133">Transmembrane helix</keyword>
<feature type="transmembrane region" description="Helical" evidence="7">
    <location>
        <begin position="372"/>
        <end position="392"/>
    </location>
</feature>
<evidence type="ECO:0000256" key="6">
    <source>
        <dbReference type="ARBA" id="ARBA00023136"/>
    </source>
</evidence>
<proteinExistence type="predicted"/>
<evidence type="ECO:0000256" key="5">
    <source>
        <dbReference type="ARBA" id="ARBA00022989"/>
    </source>
</evidence>
<organism evidence="9 10">
    <name type="scientific">Actinoplanes aureus</name>
    <dbReference type="NCBI Taxonomy" id="2792083"/>
    <lineage>
        <taxon>Bacteria</taxon>
        <taxon>Bacillati</taxon>
        <taxon>Actinomycetota</taxon>
        <taxon>Actinomycetes</taxon>
        <taxon>Micromonosporales</taxon>
        <taxon>Micromonosporaceae</taxon>
        <taxon>Actinoplanes</taxon>
    </lineage>
</organism>
<keyword evidence="3" id="KW-1003">Cell membrane</keyword>
<feature type="domain" description="Major facilitator superfamily (MFS) profile" evidence="8">
    <location>
        <begin position="165"/>
        <end position="405"/>
    </location>
</feature>
<gene>
    <name evidence="9" type="ORF">I4J89_08755</name>
</gene>
<feature type="transmembrane region" description="Helical" evidence="7">
    <location>
        <begin position="73"/>
        <end position="94"/>
    </location>
</feature>
<dbReference type="PANTHER" id="PTHR23513">
    <property type="entry name" value="INTEGRAL MEMBRANE EFFLUX PROTEIN-RELATED"/>
    <property type="match status" value="1"/>
</dbReference>